<reference evidence="2 3" key="1">
    <citation type="submission" date="2019-07" db="EMBL/GenBank/DDBJ databases">
        <title>Whole genome shotgun sequence of Vibrio sagamiensis NBRC 104589.</title>
        <authorList>
            <person name="Hosoyama A."/>
            <person name="Uohara A."/>
            <person name="Ohji S."/>
            <person name="Ichikawa N."/>
        </authorList>
    </citation>
    <scope>NUCLEOTIDE SEQUENCE [LARGE SCALE GENOMIC DNA]</scope>
    <source>
        <strain evidence="2 3">NBRC 104589</strain>
    </source>
</reference>
<keyword evidence="1" id="KW-0732">Signal</keyword>
<evidence type="ECO:0000256" key="1">
    <source>
        <dbReference type="SAM" id="SignalP"/>
    </source>
</evidence>
<dbReference type="EMBL" id="BJXJ01000011">
    <property type="protein sequence ID" value="GEM75344.1"/>
    <property type="molecule type" value="Genomic_DNA"/>
</dbReference>
<keyword evidence="3" id="KW-1185">Reference proteome</keyword>
<evidence type="ECO:0000313" key="2">
    <source>
        <dbReference type="EMBL" id="GEM75344.1"/>
    </source>
</evidence>
<feature type="chain" id="PRO_5021815970" evidence="1">
    <location>
        <begin position="23"/>
        <end position="310"/>
    </location>
</feature>
<organism evidence="2 3">
    <name type="scientific">Vibrio sagamiensis NBRC 104589</name>
    <dbReference type="NCBI Taxonomy" id="1219064"/>
    <lineage>
        <taxon>Bacteria</taxon>
        <taxon>Pseudomonadati</taxon>
        <taxon>Pseudomonadota</taxon>
        <taxon>Gammaproteobacteria</taxon>
        <taxon>Vibrionales</taxon>
        <taxon>Vibrionaceae</taxon>
        <taxon>Vibrio</taxon>
    </lineage>
</organism>
<protein>
    <submittedName>
        <fullName evidence="2">Uncharacterized protein</fullName>
    </submittedName>
</protein>
<dbReference type="Proteomes" id="UP000321922">
    <property type="component" value="Unassembled WGS sequence"/>
</dbReference>
<feature type="signal peptide" evidence="1">
    <location>
        <begin position="1"/>
        <end position="22"/>
    </location>
</feature>
<comment type="caution">
    <text evidence="2">The sequence shown here is derived from an EMBL/GenBank/DDBJ whole genome shotgun (WGS) entry which is preliminary data.</text>
</comment>
<proteinExistence type="predicted"/>
<dbReference type="AlphaFoldDB" id="A0A511QDF8"/>
<dbReference type="RefSeq" id="WP_050567362.1">
    <property type="nucleotide sequence ID" value="NZ_BAOJ01000066.1"/>
</dbReference>
<accession>A0A511QDF8</accession>
<gene>
    <name evidence="2" type="ORF">VSA01S_14560</name>
</gene>
<name>A0A511QDF8_9VIBR</name>
<dbReference type="OrthoDB" id="8582370at2"/>
<evidence type="ECO:0000313" key="3">
    <source>
        <dbReference type="Proteomes" id="UP000321922"/>
    </source>
</evidence>
<sequence length="310" mass="34626">MKTFIKNLLLISVVVASSNGLAAVVEIVKVTNPHSLVPQHINDTFDRITASYARATNSMVANGEGALVNGQVTKAEVDPGLVLLQKKSIARFEYRYSLPSGEQVTRTYHSYSGESPIAKSLRDDAEAKERFKQWSESEMRNESEVLVTGKISQSDYETVDRYFRASSYAQANDAEIKALRRIEKDINAGVITSGGELDVYVNQIPCQSCMPLFEDQLSQWDLIESARVSYLPQNRSYFGKGLSEESLNQKAAYVYVKENNALSVSKAEESLQSAFTSHRITKTRYQNFKNELNNSANIREEGRIVTGCGY</sequence>